<protein>
    <submittedName>
        <fullName evidence="6">Epithelial splicing regulatory protein 1-like</fullName>
    </submittedName>
</protein>
<evidence type="ECO:0000256" key="4">
    <source>
        <dbReference type="SAM" id="MobiDB-lite"/>
    </source>
</evidence>
<dbReference type="GO" id="GO:0003723">
    <property type="term" value="F:RNA binding"/>
    <property type="evidence" value="ECO:0007669"/>
    <property type="project" value="UniProtKB-UniRule"/>
</dbReference>
<dbReference type="EMBL" id="JAKMXF010000222">
    <property type="protein sequence ID" value="KAI6654535.1"/>
    <property type="molecule type" value="Genomic_DNA"/>
</dbReference>
<gene>
    <name evidence="6" type="ORF">LOD99_931</name>
</gene>
<dbReference type="SUPFAM" id="SSF54928">
    <property type="entry name" value="RNA-binding domain, RBD"/>
    <property type="match status" value="2"/>
</dbReference>
<keyword evidence="1" id="KW-0677">Repeat</keyword>
<keyword evidence="2 3" id="KW-0694">RNA-binding</keyword>
<dbReference type="PROSITE" id="PS50102">
    <property type="entry name" value="RRM"/>
    <property type="match status" value="1"/>
</dbReference>
<keyword evidence="7" id="KW-1185">Reference proteome</keyword>
<dbReference type="PANTHER" id="PTHR13976">
    <property type="entry name" value="HETEROGENEOUS NUCLEAR RIBONUCLEOPROTEIN-RELATED"/>
    <property type="match status" value="1"/>
</dbReference>
<dbReference type="CDD" id="cd12254">
    <property type="entry name" value="RRM_hnRNPH_ESRPs_RBM12_like"/>
    <property type="match status" value="1"/>
</dbReference>
<dbReference type="InterPro" id="IPR000504">
    <property type="entry name" value="RRM_dom"/>
</dbReference>
<organism evidence="6 7">
    <name type="scientific">Oopsacas minuta</name>
    <dbReference type="NCBI Taxonomy" id="111878"/>
    <lineage>
        <taxon>Eukaryota</taxon>
        <taxon>Metazoa</taxon>
        <taxon>Porifera</taxon>
        <taxon>Hexactinellida</taxon>
        <taxon>Hexasterophora</taxon>
        <taxon>Lyssacinosida</taxon>
        <taxon>Leucopsacidae</taxon>
        <taxon>Oopsacas</taxon>
    </lineage>
</organism>
<dbReference type="InterPro" id="IPR035979">
    <property type="entry name" value="RBD_domain_sf"/>
</dbReference>
<feature type="compositionally biased region" description="Basic and acidic residues" evidence="4">
    <location>
        <begin position="396"/>
        <end position="416"/>
    </location>
</feature>
<comment type="caution">
    <text evidence="6">The sequence shown here is derived from an EMBL/GenBank/DDBJ whole genome shotgun (WGS) entry which is preliminary data.</text>
</comment>
<evidence type="ECO:0000256" key="3">
    <source>
        <dbReference type="PROSITE-ProRule" id="PRU00176"/>
    </source>
</evidence>
<dbReference type="AlphaFoldDB" id="A0AAV7K1P8"/>
<evidence type="ECO:0000259" key="5">
    <source>
        <dbReference type="PROSITE" id="PS50102"/>
    </source>
</evidence>
<name>A0AAV7K1P8_9METZ</name>
<dbReference type="InterPro" id="IPR050666">
    <property type="entry name" value="ESRP"/>
</dbReference>
<evidence type="ECO:0000256" key="2">
    <source>
        <dbReference type="ARBA" id="ARBA00022884"/>
    </source>
</evidence>
<dbReference type="Pfam" id="PF00076">
    <property type="entry name" value="RRM_1"/>
    <property type="match status" value="1"/>
</dbReference>
<dbReference type="SMART" id="SM00360">
    <property type="entry name" value="RRM"/>
    <property type="match status" value="3"/>
</dbReference>
<reference evidence="6 7" key="1">
    <citation type="journal article" date="2023" name="BMC Biol.">
        <title>The compact genome of the sponge Oopsacas minuta (Hexactinellida) is lacking key metazoan core genes.</title>
        <authorList>
            <person name="Santini S."/>
            <person name="Schenkelaars Q."/>
            <person name="Jourda C."/>
            <person name="Duchesne M."/>
            <person name="Belahbib H."/>
            <person name="Rocher C."/>
            <person name="Selva M."/>
            <person name="Riesgo A."/>
            <person name="Vervoort M."/>
            <person name="Leys S.P."/>
            <person name="Kodjabachian L."/>
            <person name="Le Bivic A."/>
            <person name="Borchiellini C."/>
            <person name="Claverie J.M."/>
            <person name="Renard E."/>
        </authorList>
    </citation>
    <scope>NUCLEOTIDE SEQUENCE [LARGE SCALE GENOMIC DNA]</scope>
    <source>
        <strain evidence="6">SPO-2</strain>
    </source>
</reference>
<evidence type="ECO:0000313" key="6">
    <source>
        <dbReference type="EMBL" id="KAI6654535.1"/>
    </source>
</evidence>
<proteinExistence type="predicted"/>
<dbReference type="Proteomes" id="UP001165289">
    <property type="component" value="Unassembled WGS sequence"/>
</dbReference>
<feature type="domain" description="RRM" evidence="5">
    <location>
        <begin position="454"/>
        <end position="531"/>
    </location>
</feature>
<accession>A0AAV7K1P8</accession>
<evidence type="ECO:0000256" key="1">
    <source>
        <dbReference type="ARBA" id="ARBA00022737"/>
    </source>
</evidence>
<sequence>MSRKDNLFDEYNIVDDNPDLHPDDNFFMKSPPAVKFELDDELMEVRQNDEFDHNDMSNSFPTEVNPDDIIENIVRFYSLSYGVDETEIVSVFQSDIPDLSPDDAIIIKPSSGKHTCTAFLNLGSKEEVQAVLRHNGSMLRGKSLMMMPSTEREIQKCQDHAERNDSIRSNPVKSGHNKGLTQIRTQCIHMKGVCLTSNHNAIRRFFEPIRIPSQSVFLIPRQSGASSLEVYVQFREIEDCERALTKHRCDLDGNEVDVYSVTKNKMLEAIEEYGVLDKGPNYNKSEYVGSDIIDARLRARQEILKERGRIRSRSPVYRSSDYHRSSLLSRDRDSDALSRLQEIDLLRDRDRRDRDRDRYSDKDRKYDIDRKELSSMVYGSKRDRIGDSLQSRYYSREDDRDLESRRYSSRDEEYRQSPHSKRFSRRSPYSDRLPASTSRSRDLGSYSTEFSKNPIVRLTGLSSETLIYDIMDFFHGFELKIDSIRIQCNDYGAPNGKAFVRFPSFSQAMLAIDQCKGKELGSSRSLEMSLI</sequence>
<feature type="region of interest" description="Disordered" evidence="4">
    <location>
        <begin position="396"/>
        <end position="445"/>
    </location>
</feature>
<dbReference type="Gene3D" id="3.30.70.330">
    <property type="match status" value="3"/>
</dbReference>
<dbReference type="InterPro" id="IPR012677">
    <property type="entry name" value="Nucleotide-bd_a/b_plait_sf"/>
</dbReference>
<evidence type="ECO:0000313" key="7">
    <source>
        <dbReference type="Proteomes" id="UP001165289"/>
    </source>
</evidence>